<dbReference type="PANTHER" id="PTHR42951:SF4">
    <property type="entry name" value="ACYL-COENZYME A THIOESTERASE MBLAC2"/>
    <property type="match status" value="1"/>
</dbReference>
<proteinExistence type="inferred from homology"/>
<dbReference type="Proteomes" id="UP000217211">
    <property type="component" value="Plasmid pSJ05684b"/>
</dbReference>
<gene>
    <name evidence="3" type="ORF">SJ05684_b53690</name>
</gene>
<evidence type="ECO:0000256" key="1">
    <source>
        <dbReference type="ARBA" id="ARBA00005250"/>
    </source>
</evidence>
<protein>
    <submittedName>
        <fullName evidence="3">SoxH protein</fullName>
    </submittedName>
</protein>
<dbReference type="OrthoDB" id="420651at2"/>
<dbReference type="KEGG" id="esj:SJ05684_b53690"/>
<accession>A0A249PKB9</accession>
<dbReference type="Pfam" id="PF00753">
    <property type="entry name" value="Lactamase_B"/>
    <property type="match status" value="1"/>
</dbReference>
<dbReference type="eggNOG" id="COG0491">
    <property type="taxonomic scope" value="Bacteria"/>
</dbReference>
<dbReference type="NCBIfam" id="TIGR04559">
    <property type="entry name" value="SoxH_rel_PQQ_2"/>
    <property type="match status" value="1"/>
</dbReference>
<dbReference type="InterPro" id="IPR001279">
    <property type="entry name" value="Metallo-B-lactamas"/>
</dbReference>
<feature type="domain" description="Metallo-beta-lactamase" evidence="2">
    <location>
        <begin position="69"/>
        <end position="252"/>
    </location>
</feature>
<dbReference type="RefSeq" id="WP_050980212.1">
    <property type="nucleotide sequence ID" value="NZ_AJQT01000114.1"/>
</dbReference>
<dbReference type="PANTHER" id="PTHR42951">
    <property type="entry name" value="METALLO-BETA-LACTAMASE DOMAIN-CONTAINING"/>
    <property type="match status" value="1"/>
</dbReference>
<dbReference type="InterPro" id="IPR050855">
    <property type="entry name" value="NDM-1-like"/>
</dbReference>
<dbReference type="SMART" id="SM00849">
    <property type="entry name" value="Lactamase_B"/>
    <property type="match status" value="1"/>
</dbReference>
<dbReference type="Gene3D" id="3.60.15.10">
    <property type="entry name" value="Ribonuclease Z/Hydroxyacylglutathione hydrolase-like"/>
    <property type="match status" value="1"/>
</dbReference>
<sequence length="323" mass="35532">MKEPLLSPLDGLRPPSILRRNLLLAGFCLCCMPQVGFAAEAAGLEEIADGVFVRRGPDVEVTPGNHNGIANIGFIIGRDAVLVTDPGGSLSDGRWLRSEIKKRTERPIRHVVVTHVHPDHCFGAAAFKEDMPAIIGHHRLRAALQARGEFYRQRLVEILSPQEVGHVVLPTHEVDGDGYEIELGHRVIRLTAHGIAHTDCDLSLIDSTTGLLFAGDLLFVGRVPSLDGSLLGWLDETQRLRSLGATRAVPGHGPALVEPAAAFADLKRYLEALRDDTRKAIRDGMTIEEAVQTVAQSERGRWALFDDYNGRNVTRAYKELEWE</sequence>
<dbReference type="InterPro" id="IPR036866">
    <property type="entry name" value="RibonucZ/Hydroxyglut_hydro"/>
</dbReference>
<dbReference type="InterPro" id="IPR030829">
    <property type="entry name" value="SoxH-rel_PQQ_2"/>
</dbReference>
<organism evidence="3 4">
    <name type="scientific">Sinorhizobium sojae CCBAU 05684</name>
    <dbReference type="NCBI Taxonomy" id="716928"/>
    <lineage>
        <taxon>Bacteria</taxon>
        <taxon>Pseudomonadati</taxon>
        <taxon>Pseudomonadota</taxon>
        <taxon>Alphaproteobacteria</taxon>
        <taxon>Hyphomicrobiales</taxon>
        <taxon>Rhizobiaceae</taxon>
        <taxon>Sinorhizobium/Ensifer group</taxon>
        <taxon>Sinorhizobium</taxon>
    </lineage>
</organism>
<evidence type="ECO:0000313" key="3">
    <source>
        <dbReference type="EMBL" id="ASY66351.1"/>
    </source>
</evidence>
<keyword evidence="3" id="KW-0614">Plasmid</keyword>
<name>A0A249PKB9_9HYPH</name>
<dbReference type="AlphaFoldDB" id="A0A249PKB9"/>
<dbReference type="SUPFAM" id="SSF56281">
    <property type="entry name" value="Metallo-hydrolase/oxidoreductase"/>
    <property type="match status" value="1"/>
</dbReference>
<dbReference type="STRING" id="716928.GCA_000261485_05027"/>
<dbReference type="EMBL" id="CP023068">
    <property type="protein sequence ID" value="ASY66351.1"/>
    <property type="molecule type" value="Genomic_DNA"/>
</dbReference>
<dbReference type="GO" id="GO:0017001">
    <property type="term" value="P:antibiotic catabolic process"/>
    <property type="evidence" value="ECO:0007669"/>
    <property type="project" value="UniProtKB-ARBA"/>
</dbReference>
<reference evidence="3 4" key="1">
    <citation type="submission" date="2017-08" db="EMBL/GenBank/DDBJ databases">
        <title>Multipartite genome sequences of Sinorhizobium species nodulating soybeans.</title>
        <authorList>
            <person name="Tian C.F."/>
        </authorList>
    </citation>
    <scope>NUCLEOTIDE SEQUENCE [LARGE SCALE GENOMIC DNA]</scope>
    <source>
        <strain evidence="3 4">CCBAU 05684</strain>
        <plasmid evidence="4">psj05684b</plasmid>
    </source>
</reference>
<evidence type="ECO:0000259" key="2">
    <source>
        <dbReference type="SMART" id="SM00849"/>
    </source>
</evidence>
<keyword evidence="4" id="KW-1185">Reference proteome</keyword>
<geneLocation type="plasmid" evidence="4">
    <name>psj05684b</name>
</geneLocation>
<evidence type="ECO:0000313" key="4">
    <source>
        <dbReference type="Proteomes" id="UP000217211"/>
    </source>
</evidence>
<dbReference type="CDD" id="cd16282">
    <property type="entry name" value="metallo-hydrolase-like_MBL-fold"/>
    <property type="match status" value="1"/>
</dbReference>
<comment type="similarity">
    <text evidence="1">Belongs to the metallo-beta-lactamase superfamily. Class-B beta-lactamase family.</text>
</comment>